<dbReference type="InterPro" id="IPR012677">
    <property type="entry name" value="Nucleotide-bd_a/b_plait_sf"/>
</dbReference>
<dbReference type="Pfam" id="PF01424">
    <property type="entry name" value="R3H"/>
    <property type="match status" value="1"/>
</dbReference>
<dbReference type="PANTHER" id="PTHR21678">
    <property type="entry name" value="GROWTH INHIBITION AND DIFFERENTIATION RELATED PROTEIN 88"/>
    <property type="match status" value="1"/>
</dbReference>
<comment type="caution">
    <text evidence="5">The sequence shown here is derived from an EMBL/GenBank/DDBJ whole genome shotgun (WGS) entry which is preliminary data.</text>
</comment>
<dbReference type="GO" id="GO:0003676">
    <property type="term" value="F:nucleic acid binding"/>
    <property type="evidence" value="ECO:0007669"/>
    <property type="project" value="UniProtKB-UniRule"/>
</dbReference>
<feature type="compositionally biased region" description="Basic and acidic residues" evidence="3">
    <location>
        <begin position="732"/>
        <end position="741"/>
    </location>
</feature>
<feature type="region of interest" description="Disordered" evidence="3">
    <location>
        <begin position="235"/>
        <end position="533"/>
    </location>
</feature>
<evidence type="ECO:0000313" key="5">
    <source>
        <dbReference type="EMBL" id="KAK7916017.1"/>
    </source>
</evidence>
<feature type="compositionally biased region" description="Basic residues" evidence="3">
    <location>
        <begin position="261"/>
        <end position="272"/>
    </location>
</feature>
<gene>
    <name evidence="5" type="ORF">WMY93_011778</name>
</gene>
<feature type="compositionally biased region" description="Basic and acidic residues" evidence="3">
    <location>
        <begin position="308"/>
        <end position="351"/>
    </location>
</feature>
<evidence type="ECO:0000256" key="1">
    <source>
        <dbReference type="ARBA" id="ARBA00004370"/>
    </source>
</evidence>
<feature type="compositionally biased region" description="Basic residues" evidence="3">
    <location>
        <begin position="721"/>
        <end position="731"/>
    </location>
</feature>
<sequence>MAETHSLQELQSPPVSSKIFIQRDYSSGTICRFQTKFPSELENRVDKQQFEETIQTLNNLYAEAEKLGGHALREGSKEDLQVHQRPEREDLRSQRFTADRPHRERTQGRGNHDLRGQKRRLQQMKSTNTNRCTDFDLRCGIHRSFTLAFPCVDGLYLPKHESEFVHLVLEELETFELEEQRSRVLLFPPLPSRLRYLTHRTVEERPELCSFSVGENQQRRVAVCFCHIRGDVNSDSDVEENNSNSSTFHDEVKREPESKSKKTSTKNKTRTPRRPDQPLYQPRALRERLSDQNTRTETISEQRAAGDSVRERLWDQNEKTEERERRTEDKTPERERTEDTAAGDGVRERLSDQNTRTETISEHRAGGDSVRERLSDQNTGTETISEHRAAGDGMRERLWDQNVKTEPKTADRPERGRRTEDRAAAGGDSVRDRLTADEADKHLNCTDSGTRNHQKNHCEGASEEQKNHCEGTGDELDLKLSEEDADTDSPAAFTNSDRTHAEEEVWDEDVWTETETQRGGGSDAAHTSVSHGVADGGSAADCSTAAAAADGCSAGEVCECGRPAADSQTEELHEDEIRSFLKAGVSFCVSPVLVDLSCFQSVSVSLCDELKHVIEIYDFPALFKTEDLLDAFTLDSASGMKVQWVDNTHALGVFSCEEAALQALSLSHPLLKTRLLSEGSQKSQSKAMRRAEFLQPLRERPRTDCVVARRMVTRALGLQQRRGHRGDRGHRGHGDADTEAL</sequence>
<evidence type="ECO:0000313" key="6">
    <source>
        <dbReference type="Proteomes" id="UP001460270"/>
    </source>
</evidence>
<feature type="compositionally biased region" description="Basic and acidic residues" evidence="3">
    <location>
        <begin position="384"/>
        <end position="444"/>
    </location>
</feature>
<dbReference type="GO" id="GO:0016020">
    <property type="term" value="C:membrane"/>
    <property type="evidence" value="ECO:0007669"/>
    <property type="project" value="UniProtKB-SubCell"/>
</dbReference>
<protein>
    <recommendedName>
        <fullName evidence="4">R3H domain-containing protein</fullName>
    </recommendedName>
</protein>
<feature type="compositionally biased region" description="Basic and acidic residues" evidence="3">
    <location>
        <begin position="72"/>
        <end position="116"/>
    </location>
</feature>
<dbReference type="Gene3D" id="3.30.70.330">
    <property type="match status" value="1"/>
</dbReference>
<keyword evidence="6" id="KW-1185">Reference proteome</keyword>
<dbReference type="InterPro" id="IPR039884">
    <property type="entry name" value="R3HC1/R3HCL"/>
</dbReference>
<feature type="compositionally biased region" description="Basic and acidic residues" evidence="3">
    <location>
        <begin position="248"/>
        <end position="260"/>
    </location>
</feature>
<name>A0AAW0P323_9GOBI</name>
<proteinExistence type="predicted"/>
<keyword evidence="2" id="KW-0472">Membrane</keyword>
<dbReference type="SUPFAM" id="SSF82708">
    <property type="entry name" value="R3H domain"/>
    <property type="match status" value="1"/>
</dbReference>
<feature type="compositionally biased region" description="Basic and acidic residues" evidence="3">
    <location>
        <begin position="359"/>
        <end position="375"/>
    </location>
</feature>
<feature type="compositionally biased region" description="Basic and acidic residues" evidence="3">
    <location>
        <begin position="456"/>
        <end position="482"/>
    </location>
</feature>
<dbReference type="AlphaFoldDB" id="A0AAW0P323"/>
<dbReference type="EMBL" id="JBBPFD010000008">
    <property type="protein sequence ID" value="KAK7916017.1"/>
    <property type="molecule type" value="Genomic_DNA"/>
</dbReference>
<dbReference type="Gene3D" id="3.30.1370.50">
    <property type="entry name" value="R3H-like domain"/>
    <property type="match status" value="1"/>
</dbReference>
<dbReference type="Proteomes" id="UP001460270">
    <property type="component" value="Unassembled WGS sequence"/>
</dbReference>
<feature type="region of interest" description="Disordered" evidence="3">
    <location>
        <begin position="717"/>
        <end position="741"/>
    </location>
</feature>
<feature type="region of interest" description="Disordered" evidence="3">
    <location>
        <begin position="72"/>
        <end position="117"/>
    </location>
</feature>
<evidence type="ECO:0000259" key="4">
    <source>
        <dbReference type="PROSITE" id="PS51061"/>
    </source>
</evidence>
<feature type="compositionally biased region" description="Polar residues" evidence="3">
    <location>
        <begin position="291"/>
        <end position="301"/>
    </location>
</feature>
<evidence type="ECO:0000256" key="3">
    <source>
        <dbReference type="SAM" id="MobiDB-lite"/>
    </source>
</evidence>
<organism evidence="5 6">
    <name type="scientific">Mugilogobius chulae</name>
    <name type="common">yellowstripe goby</name>
    <dbReference type="NCBI Taxonomy" id="88201"/>
    <lineage>
        <taxon>Eukaryota</taxon>
        <taxon>Metazoa</taxon>
        <taxon>Chordata</taxon>
        <taxon>Craniata</taxon>
        <taxon>Vertebrata</taxon>
        <taxon>Euteleostomi</taxon>
        <taxon>Actinopterygii</taxon>
        <taxon>Neopterygii</taxon>
        <taxon>Teleostei</taxon>
        <taxon>Neoteleostei</taxon>
        <taxon>Acanthomorphata</taxon>
        <taxon>Gobiaria</taxon>
        <taxon>Gobiiformes</taxon>
        <taxon>Gobioidei</taxon>
        <taxon>Gobiidae</taxon>
        <taxon>Gobionellinae</taxon>
        <taxon>Mugilogobius</taxon>
    </lineage>
</organism>
<reference evidence="6" key="1">
    <citation type="submission" date="2024-04" db="EMBL/GenBank/DDBJ databases">
        <title>Salinicola lusitanus LLJ914,a marine bacterium isolated from the Okinawa Trough.</title>
        <authorList>
            <person name="Li J."/>
        </authorList>
    </citation>
    <scope>NUCLEOTIDE SEQUENCE [LARGE SCALE GENOMIC DNA]</scope>
</reference>
<dbReference type="InterPro" id="IPR001374">
    <property type="entry name" value="R3H_dom"/>
</dbReference>
<dbReference type="PANTHER" id="PTHR21678:SF0">
    <property type="entry name" value="C3H1-TYPE DOMAIN-CONTAINING PROTEIN"/>
    <property type="match status" value="1"/>
</dbReference>
<accession>A0AAW0P323</accession>
<feature type="domain" description="R3H" evidence="4">
    <location>
        <begin position="162"/>
        <end position="227"/>
    </location>
</feature>
<evidence type="ECO:0000256" key="2">
    <source>
        <dbReference type="ARBA" id="ARBA00023136"/>
    </source>
</evidence>
<comment type="subcellular location">
    <subcellularLocation>
        <location evidence="1">Membrane</location>
    </subcellularLocation>
</comment>
<dbReference type="InterPro" id="IPR019383">
    <property type="entry name" value="Golgin_A_7/ERF4"/>
</dbReference>
<dbReference type="InterPro" id="IPR036867">
    <property type="entry name" value="R3H_dom_sf"/>
</dbReference>
<dbReference type="PROSITE" id="PS51061">
    <property type="entry name" value="R3H"/>
    <property type="match status" value="1"/>
</dbReference>
<dbReference type="Pfam" id="PF10256">
    <property type="entry name" value="Erf4"/>
    <property type="match status" value="1"/>
</dbReference>